<dbReference type="InParanoid" id="A0A3N4LHP4"/>
<dbReference type="AlphaFoldDB" id="A0A3N4LHP4"/>
<proteinExistence type="predicted"/>
<dbReference type="Proteomes" id="UP000267821">
    <property type="component" value="Unassembled WGS sequence"/>
</dbReference>
<sequence>MSNFEAYPHFPVLKLRTRDHDEIPQLPKEILVEHVQLAKAHPMSVIEASLMGTIKTPPPRPQVRYLPSLMPIQTQFDILEARLDVLYQKCESVVKYQCRFVTDIITYTQRLLALAPGLTPNSPALGEHRERGRQLKQRLVSVKFEISLVHRALFSEVRAPLNKIEETLSRTSAALNMPISSRIFSIQVRIMEGERYLIIYDHVFNKTSHRLWDVLFGRMHIHRSSREFQQLLHSLIRRWGFSVDGSFLACFDSPTNEVPTGNLAMGLAREVSAVSQYLASLRQSSLDPIDYELENSGLADAVRRNTDYDGSSADHASISGGLDIDSLDRSNTSLSSRSVDVAISHGWPYIPLMRFVDDDDSDLETD</sequence>
<evidence type="ECO:0000313" key="2">
    <source>
        <dbReference type="Proteomes" id="UP000267821"/>
    </source>
</evidence>
<accession>A0A3N4LHP4</accession>
<keyword evidence="2" id="KW-1185">Reference proteome</keyword>
<dbReference type="EMBL" id="ML121552">
    <property type="protein sequence ID" value="RPB22424.1"/>
    <property type="molecule type" value="Genomic_DNA"/>
</dbReference>
<dbReference type="OrthoDB" id="10443561at2759"/>
<gene>
    <name evidence="1" type="ORF">L211DRAFT_869384</name>
</gene>
<organism evidence="1 2">
    <name type="scientific">Terfezia boudieri ATCC MYA-4762</name>
    <dbReference type="NCBI Taxonomy" id="1051890"/>
    <lineage>
        <taxon>Eukaryota</taxon>
        <taxon>Fungi</taxon>
        <taxon>Dikarya</taxon>
        <taxon>Ascomycota</taxon>
        <taxon>Pezizomycotina</taxon>
        <taxon>Pezizomycetes</taxon>
        <taxon>Pezizales</taxon>
        <taxon>Pezizaceae</taxon>
        <taxon>Terfezia</taxon>
    </lineage>
</organism>
<name>A0A3N4LHP4_9PEZI</name>
<protein>
    <submittedName>
        <fullName evidence="1">Uncharacterized protein</fullName>
    </submittedName>
</protein>
<evidence type="ECO:0000313" key="1">
    <source>
        <dbReference type="EMBL" id="RPB22424.1"/>
    </source>
</evidence>
<reference evidence="1 2" key="1">
    <citation type="journal article" date="2018" name="Nat. Ecol. Evol.">
        <title>Pezizomycetes genomes reveal the molecular basis of ectomycorrhizal truffle lifestyle.</title>
        <authorList>
            <person name="Murat C."/>
            <person name="Payen T."/>
            <person name="Noel B."/>
            <person name="Kuo A."/>
            <person name="Morin E."/>
            <person name="Chen J."/>
            <person name="Kohler A."/>
            <person name="Krizsan K."/>
            <person name="Balestrini R."/>
            <person name="Da Silva C."/>
            <person name="Montanini B."/>
            <person name="Hainaut M."/>
            <person name="Levati E."/>
            <person name="Barry K.W."/>
            <person name="Belfiori B."/>
            <person name="Cichocki N."/>
            <person name="Clum A."/>
            <person name="Dockter R.B."/>
            <person name="Fauchery L."/>
            <person name="Guy J."/>
            <person name="Iotti M."/>
            <person name="Le Tacon F."/>
            <person name="Lindquist E.A."/>
            <person name="Lipzen A."/>
            <person name="Malagnac F."/>
            <person name="Mello A."/>
            <person name="Molinier V."/>
            <person name="Miyauchi S."/>
            <person name="Poulain J."/>
            <person name="Riccioni C."/>
            <person name="Rubini A."/>
            <person name="Sitrit Y."/>
            <person name="Splivallo R."/>
            <person name="Traeger S."/>
            <person name="Wang M."/>
            <person name="Zifcakova L."/>
            <person name="Wipf D."/>
            <person name="Zambonelli A."/>
            <person name="Paolocci F."/>
            <person name="Nowrousian M."/>
            <person name="Ottonello S."/>
            <person name="Baldrian P."/>
            <person name="Spatafora J.W."/>
            <person name="Henrissat B."/>
            <person name="Nagy L.G."/>
            <person name="Aury J.M."/>
            <person name="Wincker P."/>
            <person name="Grigoriev I.V."/>
            <person name="Bonfante P."/>
            <person name="Martin F.M."/>
        </authorList>
    </citation>
    <scope>NUCLEOTIDE SEQUENCE [LARGE SCALE GENOMIC DNA]</scope>
    <source>
        <strain evidence="1 2">ATCC MYA-4762</strain>
    </source>
</reference>